<comment type="catalytic activity">
    <reaction evidence="7">
        <text>ATP + H2O = ADP + phosphate + H(+)</text>
        <dbReference type="Rhea" id="RHEA:13065"/>
        <dbReference type="ChEBI" id="CHEBI:15377"/>
        <dbReference type="ChEBI" id="CHEBI:15378"/>
        <dbReference type="ChEBI" id="CHEBI:30616"/>
        <dbReference type="ChEBI" id="CHEBI:43474"/>
        <dbReference type="ChEBI" id="CHEBI:456216"/>
        <dbReference type="EC" id="3.6.4.13"/>
    </reaction>
</comment>
<evidence type="ECO:0000256" key="6">
    <source>
        <dbReference type="ARBA" id="ARBA00022884"/>
    </source>
</evidence>
<evidence type="ECO:0000256" key="2">
    <source>
        <dbReference type="ARBA" id="ARBA00022741"/>
    </source>
</evidence>
<dbReference type="InterPro" id="IPR027417">
    <property type="entry name" value="P-loop_NTPase"/>
</dbReference>
<dbReference type="SMART" id="SM00487">
    <property type="entry name" value="DEXDc"/>
    <property type="match status" value="1"/>
</dbReference>
<dbReference type="RefSeq" id="XP_025067096.1">
    <property type="nucleotide sequence ID" value="XM_025211311.1"/>
</dbReference>
<dbReference type="Gene3D" id="3.40.50.300">
    <property type="entry name" value="P-loop containing nucleotide triphosphate hydrolases"/>
    <property type="match status" value="2"/>
</dbReference>
<feature type="compositionally biased region" description="Polar residues" evidence="9">
    <location>
        <begin position="500"/>
        <end position="526"/>
    </location>
</feature>
<evidence type="ECO:0000256" key="5">
    <source>
        <dbReference type="ARBA" id="ARBA00022840"/>
    </source>
</evidence>
<dbReference type="PROSITE" id="PS51194">
    <property type="entry name" value="HELICASE_CTER"/>
    <property type="match status" value="1"/>
</dbReference>
<evidence type="ECO:0000259" key="11">
    <source>
        <dbReference type="PROSITE" id="PS51194"/>
    </source>
</evidence>
<evidence type="ECO:0000256" key="7">
    <source>
        <dbReference type="ARBA" id="ARBA00047984"/>
    </source>
</evidence>
<dbReference type="CDD" id="cd18787">
    <property type="entry name" value="SF2_C_DEAD"/>
    <property type="match status" value="1"/>
</dbReference>
<dbReference type="InterPro" id="IPR011545">
    <property type="entry name" value="DEAD/DEAH_box_helicase_dom"/>
</dbReference>
<dbReference type="CTD" id="10521"/>
<feature type="domain" description="Helicase ATP-binding" evidence="10">
    <location>
        <begin position="20"/>
        <end position="195"/>
    </location>
</feature>
<evidence type="ECO:0000256" key="8">
    <source>
        <dbReference type="RuleBase" id="RU000492"/>
    </source>
</evidence>
<evidence type="ECO:0000256" key="1">
    <source>
        <dbReference type="ARBA" id="ARBA00012552"/>
    </source>
</evidence>
<feature type="compositionally biased region" description="Basic and acidic residues" evidence="9">
    <location>
        <begin position="401"/>
        <end position="426"/>
    </location>
</feature>
<evidence type="ECO:0000313" key="12">
    <source>
        <dbReference type="Proteomes" id="UP000189705"/>
    </source>
</evidence>
<keyword evidence="2 8" id="KW-0547">Nucleotide-binding</keyword>
<gene>
    <name evidence="13" type="primary">DDX17</name>
</gene>
<keyword evidence="4 8" id="KW-0347">Helicase</keyword>
<feature type="region of interest" description="Disordered" evidence="9">
    <location>
        <begin position="372"/>
        <end position="431"/>
    </location>
</feature>
<keyword evidence="3 8" id="KW-0378">Hydrolase</keyword>
<evidence type="ECO:0000313" key="13">
    <source>
        <dbReference type="RefSeq" id="XP_025067096.1"/>
    </source>
</evidence>
<evidence type="ECO:0000256" key="4">
    <source>
        <dbReference type="ARBA" id="ARBA00022806"/>
    </source>
</evidence>
<dbReference type="GO" id="GO:0016787">
    <property type="term" value="F:hydrolase activity"/>
    <property type="evidence" value="ECO:0007669"/>
    <property type="project" value="UniProtKB-KW"/>
</dbReference>
<dbReference type="InterPro" id="IPR001650">
    <property type="entry name" value="Helicase_C-like"/>
</dbReference>
<dbReference type="PROSITE" id="PS00039">
    <property type="entry name" value="DEAD_ATP_HELICASE"/>
    <property type="match status" value="1"/>
</dbReference>
<feature type="compositionally biased region" description="Pro residues" evidence="9">
    <location>
        <begin position="546"/>
        <end position="558"/>
    </location>
</feature>
<dbReference type="PANTHER" id="PTHR47958">
    <property type="entry name" value="ATP-DEPENDENT RNA HELICASE DBP3"/>
    <property type="match status" value="1"/>
</dbReference>
<organism evidence="12 13">
    <name type="scientific">Alligator sinensis</name>
    <name type="common">Chinese alligator</name>
    <dbReference type="NCBI Taxonomy" id="38654"/>
    <lineage>
        <taxon>Eukaryota</taxon>
        <taxon>Metazoa</taxon>
        <taxon>Chordata</taxon>
        <taxon>Craniata</taxon>
        <taxon>Vertebrata</taxon>
        <taxon>Euteleostomi</taxon>
        <taxon>Archelosauria</taxon>
        <taxon>Archosauria</taxon>
        <taxon>Crocodylia</taxon>
        <taxon>Alligatoridae</taxon>
        <taxon>Alligatorinae</taxon>
        <taxon>Alligator</taxon>
    </lineage>
</organism>
<dbReference type="GO" id="GO:0005524">
    <property type="term" value="F:ATP binding"/>
    <property type="evidence" value="ECO:0007669"/>
    <property type="project" value="UniProtKB-KW"/>
</dbReference>
<dbReference type="FunFam" id="3.40.50.300:FF:000079">
    <property type="entry name" value="probable ATP-dependent RNA helicase DDX17"/>
    <property type="match status" value="1"/>
</dbReference>
<evidence type="ECO:0000259" key="10">
    <source>
        <dbReference type="PROSITE" id="PS51192"/>
    </source>
</evidence>
<name>A0A3Q0H4T7_ALLSI</name>
<comment type="similarity">
    <text evidence="8">Belongs to the DEAD box helicase family.</text>
</comment>
<dbReference type="AlphaFoldDB" id="A0A3Q0H4T7"/>
<dbReference type="GO" id="GO:0003723">
    <property type="term" value="F:RNA binding"/>
    <property type="evidence" value="ECO:0007669"/>
    <property type="project" value="UniProtKB-KW"/>
</dbReference>
<feature type="region of interest" description="Disordered" evidence="9">
    <location>
        <begin position="500"/>
        <end position="558"/>
    </location>
</feature>
<evidence type="ECO:0000256" key="3">
    <source>
        <dbReference type="ARBA" id="ARBA00022801"/>
    </source>
</evidence>
<dbReference type="SUPFAM" id="SSF52540">
    <property type="entry name" value="P-loop containing nucleoside triphosphate hydrolases"/>
    <property type="match status" value="1"/>
</dbReference>
<keyword evidence="6" id="KW-0694">RNA-binding</keyword>
<feature type="domain" description="Helicase C-terminal" evidence="11">
    <location>
        <begin position="223"/>
        <end position="370"/>
    </location>
</feature>
<dbReference type="InterPro" id="IPR014001">
    <property type="entry name" value="Helicase_ATP-bd"/>
</dbReference>
<protein>
    <recommendedName>
        <fullName evidence="1">RNA helicase</fullName>
        <ecNumber evidence="1">3.6.4.13</ecNumber>
    </recommendedName>
</protein>
<sequence length="558" mass="61807">MDVLIDQNFSEPTPIQCQGFPLALSGRDMVGIAQTGSGKTLAYLLPAIVHINHQPYLERGDGPICLVLAPTRELAQQVQQVADDYGKCSRLKSTCVYGGAPKGPQIRDLERGVEICIATPGRLIDFLEAGKTNLRRCTYLVLDEADRMLDMGFEPQIRKIVDQIRPDRQTLMWSATWPKEVRQLAEDFLREYVQINVGNLELSANHNILQIVDVCMESEKDHKLIQLMEEIMAEKENKTIIFVETKRRCDDLTRRMRRDGWPAMCIHGDKSQPERDWVLNEFRSGKAPILIATDVASRGLDVEDVKFVINYDYPNSSEDYVHRIGRTARSTNKGTAYTFFTPGNLKQARELIKVLEEANQAINPKLMQLVDHRGGGGGGGGRSRYRTTSSSNNPNLMYQEECDRRLRGVKEGRRDSGSFRDRERSDSYTNGANKTYGSAYGSPNSAFGAAQSQYGYTQGSYGAAAAAYGTSGYGTAEYSAASGYRATTTTAACAAAGRTSQSSTQQQYAGIGRSGQQPQPLMSQQFPQPPGTNMIGYMGQTATYQYPPPPPPPPPTRK</sequence>
<dbReference type="GeneID" id="102375073"/>
<dbReference type="Proteomes" id="UP000189705">
    <property type="component" value="Unplaced"/>
</dbReference>
<dbReference type="InterPro" id="IPR000629">
    <property type="entry name" value="RNA-helicase_DEAD-box_CS"/>
</dbReference>
<dbReference type="EC" id="3.6.4.13" evidence="1"/>
<evidence type="ECO:0000256" key="9">
    <source>
        <dbReference type="SAM" id="MobiDB-lite"/>
    </source>
</evidence>
<keyword evidence="5 8" id="KW-0067">ATP-binding</keyword>
<reference evidence="13" key="1">
    <citation type="submission" date="2025-08" db="UniProtKB">
        <authorList>
            <consortium name="RefSeq"/>
        </authorList>
    </citation>
    <scope>IDENTIFICATION</scope>
</reference>
<dbReference type="FunFam" id="3.40.50.300:FF:000008">
    <property type="entry name" value="ATP-dependent RNA helicase RhlB"/>
    <property type="match status" value="1"/>
</dbReference>
<dbReference type="Pfam" id="PF00271">
    <property type="entry name" value="Helicase_C"/>
    <property type="match status" value="1"/>
</dbReference>
<accession>A0A3Q0H4T7</accession>
<dbReference type="GO" id="GO:0003724">
    <property type="term" value="F:RNA helicase activity"/>
    <property type="evidence" value="ECO:0007669"/>
    <property type="project" value="UniProtKB-EC"/>
</dbReference>
<dbReference type="PROSITE" id="PS51192">
    <property type="entry name" value="HELICASE_ATP_BIND_1"/>
    <property type="match status" value="1"/>
</dbReference>
<dbReference type="Pfam" id="PF00270">
    <property type="entry name" value="DEAD"/>
    <property type="match status" value="1"/>
</dbReference>
<dbReference type="SMART" id="SM00490">
    <property type="entry name" value="HELICc"/>
    <property type="match status" value="1"/>
</dbReference>
<keyword evidence="12" id="KW-1185">Reference proteome</keyword>
<dbReference type="CDD" id="cd17966">
    <property type="entry name" value="DEADc_DDX5_DDX17"/>
    <property type="match status" value="1"/>
</dbReference>
<proteinExistence type="inferred from homology"/>